<dbReference type="RefSeq" id="WP_079700734.1">
    <property type="nucleotide sequence ID" value="NZ_FUYR01000001.1"/>
</dbReference>
<dbReference type="GO" id="GO:0051603">
    <property type="term" value="P:proteolysis involved in protein catabolic process"/>
    <property type="evidence" value="ECO:0007669"/>
    <property type="project" value="TreeGrafter"/>
</dbReference>
<evidence type="ECO:0000256" key="1">
    <source>
        <dbReference type="ARBA" id="ARBA00022670"/>
    </source>
</evidence>
<evidence type="ECO:0000256" key="4">
    <source>
        <dbReference type="ARBA" id="ARBA00022833"/>
    </source>
</evidence>
<dbReference type="InterPro" id="IPR001915">
    <property type="entry name" value="Peptidase_M48"/>
</dbReference>
<evidence type="ECO:0000256" key="2">
    <source>
        <dbReference type="ARBA" id="ARBA00022723"/>
    </source>
</evidence>
<dbReference type="Proteomes" id="UP000189981">
    <property type="component" value="Unassembled WGS sequence"/>
</dbReference>
<dbReference type="EMBL" id="FUYR01000001">
    <property type="protein sequence ID" value="SKB29008.1"/>
    <property type="molecule type" value="Genomic_DNA"/>
</dbReference>
<evidence type="ECO:0000313" key="8">
    <source>
        <dbReference type="EMBL" id="SKB29008.1"/>
    </source>
</evidence>
<reference evidence="9" key="1">
    <citation type="submission" date="2017-02" db="EMBL/GenBank/DDBJ databases">
        <authorList>
            <person name="Varghese N."/>
            <person name="Submissions S."/>
        </authorList>
    </citation>
    <scope>NUCLEOTIDE SEQUENCE [LARGE SCALE GENOMIC DNA]</scope>
    <source>
        <strain evidence="9">DSM 22385</strain>
    </source>
</reference>
<gene>
    <name evidence="8" type="ORF">SAMN05661099_0230</name>
</gene>
<keyword evidence="9" id="KW-1185">Reference proteome</keyword>
<dbReference type="AlphaFoldDB" id="A0A1T5A205"/>
<sequence length="273" mass="29056">MKRLQLFGAVAISTVLLSCSQVPLTGRSQLSLVDDAVLQQQASEAYQQFLRDPSTRIISSGANAQKVKSVGNKLASAINRYMNANGYGDKYNYNYQFTLVDSKEINAWCMPGGKVAVYSGILPVTQTDAGLATVMGHEIAHAIAQHAAERYSQMTLAQGGGAIVGAAVGGRSEGTQQIVGQLYGLGGQLALLKYSRNQESEADRLGLIFMAMAGYNPDEAVSFWQRMASAKEGGGAPPEFLSSHPSDATRIAAIQALLPEARQFYKGGRTAAN</sequence>
<keyword evidence="3 6" id="KW-0378">Hydrolase</keyword>
<evidence type="ECO:0000256" key="5">
    <source>
        <dbReference type="ARBA" id="ARBA00023049"/>
    </source>
</evidence>
<organism evidence="8 9">
    <name type="scientific">Daejeonella lutea</name>
    <dbReference type="NCBI Taxonomy" id="572036"/>
    <lineage>
        <taxon>Bacteria</taxon>
        <taxon>Pseudomonadati</taxon>
        <taxon>Bacteroidota</taxon>
        <taxon>Sphingobacteriia</taxon>
        <taxon>Sphingobacteriales</taxon>
        <taxon>Sphingobacteriaceae</taxon>
        <taxon>Daejeonella</taxon>
    </lineage>
</organism>
<dbReference type="PANTHER" id="PTHR22726:SF24">
    <property type="entry name" value="M48 FAMILY METALLOPEPTIDASE"/>
    <property type="match status" value="1"/>
</dbReference>
<evidence type="ECO:0000259" key="7">
    <source>
        <dbReference type="Pfam" id="PF01435"/>
    </source>
</evidence>
<evidence type="ECO:0000256" key="3">
    <source>
        <dbReference type="ARBA" id="ARBA00022801"/>
    </source>
</evidence>
<protein>
    <submittedName>
        <fullName evidence="8">Peptidase family M48</fullName>
    </submittedName>
</protein>
<dbReference type="Pfam" id="PF01435">
    <property type="entry name" value="Peptidase_M48"/>
    <property type="match status" value="1"/>
</dbReference>
<dbReference type="PROSITE" id="PS51257">
    <property type="entry name" value="PROKAR_LIPOPROTEIN"/>
    <property type="match status" value="1"/>
</dbReference>
<comment type="similarity">
    <text evidence="6">Belongs to the peptidase M48 family.</text>
</comment>
<dbReference type="GO" id="GO:0016020">
    <property type="term" value="C:membrane"/>
    <property type="evidence" value="ECO:0007669"/>
    <property type="project" value="TreeGrafter"/>
</dbReference>
<dbReference type="PANTHER" id="PTHR22726">
    <property type="entry name" value="METALLOENDOPEPTIDASE OMA1"/>
    <property type="match status" value="1"/>
</dbReference>
<dbReference type="GO" id="GO:0046872">
    <property type="term" value="F:metal ion binding"/>
    <property type="evidence" value="ECO:0007669"/>
    <property type="project" value="UniProtKB-KW"/>
</dbReference>
<keyword evidence="4 6" id="KW-0862">Zinc</keyword>
<feature type="domain" description="Peptidase M48" evidence="7">
    <location>
        <begin position="73"/>
        <end position="256"/>
    </location>
</feature>
<dbReference type="OrthoDB" id="9810445at2"/>
<proteinExistence type="inferred from homology"/>
<dbReference type="STRING" id="572036.SAMN05661099_0230"/>
<name>A0A1T5A205_9SPHI</name>
<comment type="cofactor">
    <cofactor evidence="6">
        <name>Zn(2+)</name>
        <dbReference type="ChEBI" id="CHEBI:29105"/>
    </cofactor>
    <text evidence="6">Binds 1 zinc ion per subunit.</text>
</comment>
<dbReference type="GO" id="GO:0004222">
    <property type="term" value="F:metalloendopeptidase activity"/>
    <property type="evidence" value="ECO:0007669"/>
    <property type="project" value="InterPro"/>
</dbReference>
<keyword evidence="2" id="KW-0479">Metal-binding</keyword>
<keyword evidence="1 6" id="KW-0645">Protease</keyword>
<evidence type="ECO:0000256" key="6">
    <source>
        <dbReference type="RuleBase" id="RU003983"/>
    </source>
</evidence>
<dbReference type="CDD" id="cd07331">
    <property type="entry name" value="M48C_Oma1_like"/>
    <property type="match status" value="1"/>
</dbReference>
<accession>A0A1T5A205</accession>
<keyword evidence="5 6" id="KW-0482">Metalloprotease</keyword>
<dbReference type="InterPro" id="IPR051156">
    <property type="entry name" value="Mito/Outer_Membr_Metalloprot"/>
</dbReference>
<dbReference type="Gene3D" id="3.30.2010.10">
    <property type="entry name" value="Metalloproteases ('zincins'), catalytic domain"/>
    <property type="match status" value="1"/>
</dbReference>
<evidence type="ECO:0000313" key="9">
    <source>
        <dbReference type="Proteomes" id="UP000189981"/>
    </source>
</evidence>